<accession>A0A397AGM1</accession>
<evidence type="ECO:0000313" key="14">
    <source>
        <dbReference type="Proteomes" id="UP000283543"/>
    </source>
</evidence>
<dbReference type="VEuPathDB" id="FungiDB:H257_03824"/>
<evidence type="ECO:0000313" key="8">
    <source>
        <dbReference type="EMBL" id="RHZ25382.1"/>
    </source>
</evidence>
<evidence type="ECO:0000313" key="15">
    <source>
        <dbReference type="Proteomes" id="UP000286510"/>
    </source>
</evidence>
<name>A0A397AGM1_APHAT</name>
<sequence length="216" mass="24299">MRRLMWPSLAVLGLLPGTSWSLPSVSNTAIANDPEVANWCKGFDEFVLMADSSIALEAQSISQTVVGGGSRLLPHMAFNNTVLEDEYMFYQVCIARHEHEHIVHVNLTSISGDANMYLATDNPVPRRGQSSWIAQHPGNDHVALPTYLPEFPRDAKHMALYIGVFGYGPGPSQYNLTVSIHDLPQNSDIKSRQEYYDHERDQLLQEKQRRHLRSAT</sequence>
<evidence type="ECO:0000313" key="5">
    <source>
        <dbReference type="EMBL" id="RHY63107.1"/>
    </source>
</evidence>
<dbReference type="EMBL" id="QUTE01009423">
    <property type="protein sequence ID" value="RHZ18869.1"/>
    <property type="molecule type" value="Genomic_DNA"/>
</dbReference>
<gene>
    <name evidence="2" type="ORF">DYB25_004975</name>
    <name evidence="8" type="ORF">DYB26_000230</name>
    <name evidence="5" type="ORF">DYB30_000618</name>
    <name evidence="7" type="ORF">DYB31_005698</name>
    <name evidence="6" type="ORF">DYB34_000523</name>
    <name evidence="3" type="ORF">DYB36_001947</name>
    <name evidence="4" type="ORF">DYB38_000554</name>
</gene>
<dbReference type="EMBL" id="QUTA01008066">
    <property type="protein sequence ID" value="RHY04918.1"/>
    <property type="molecule type" value="Genomic_DNA"/>
</dbReference>
<dbReference type="EMBL" id="QUTD01005253">
    <property type="protein sequence ID" value="RHY63107.1"/>
    <property type="molecule type" value="Genomic_DNA"/>
</dbReference>
<evidence type="ECO:0000313" key="2">
    <source>
        <dbReference type="EMBL" id="RHY04918.1"/>
    </source>
</evidence>
<dbReference type="Proteomes" id="UP000283543">
    <property type="component" value="Unassembled WGS sequence"/>
</dbReference>
<evidence type="ECO:0000313" key="11">
    <source>
        <dbReference type="Proteomes" id="UP000266196"/>
    </source>
</evidence>
<comment type="caution">
    <text evidence="2">The sequence shown here is derived from an EMBL/GenBank/DDBJ whole genome shotgun (WGS) entry which is preliminary data.</text>
</comment>
<evidence type="ECO:0000313" key="12">
    <source>
        <dbReference type="Proteomes" id="UP000266239"/>
    </source>
</evidence>
<evidence type="ECO:0000313" key="13">
    <source>
        <dbReference type="Proteomes" id="UP000266643"/>
    </source>
</evidence>
<organism evidence="2 12">
    <name type="scientific">Aphanomyces astaci</name>
    <name type="common">Crayfish plague agent</name>
    <dbReference type="NCBI Taxonomy" id="112090"/>
    <lineage>
        <taxon>Eukaryota</taxon>
        <taxon>Sar</taxon>
        <taxon>Stramenopiles</taxon>
        <taxon>Oomycota</taxon>
        <taxon>Saprolegniomycetes</taxon>
        <taxon>Saprolegniales</taxon>
        <taxon>Verrucalvaceae</taxon>
        <taxon>Aphanomyces</taxon>
    </lineage>
</organism>
<dbReference type="Proteomes" id="UP000266196">
    <property type="component" value="Unassembled WGS sequence"/>
</dbReference>
<dbReference type="EMBL" id="QUTC01005600">
    <property type="protein sequence ID" value="RHY57054.1"/>
    <property type="molecule type" value="Genomic_DNA"/>
</dbReference>
<evidence type="ECO:0000313" key="3">
    <source>
        <dbReference type="EMBL" id="RHY11778.1"/>
    </source>
</evidence>
<evidence type="ECO:0000313" key="4">
    <source>
        <dbReference type="EMBL" id="RHY57054.1"/>
    </source>
</evidence>
<dbReference type="Proteomes" id="UP000266643">
    <property type="component" value="Unassembled WGS sequence"/>
</dbReference>
<keyword evidence="1" id="KW-0732">Signal</keyword>
<dbReference type="Proteomes" id="UP000266239">
    <property type="component" value="Unassembled WGS sequence"/>
</dbReference>
<dbReference type="Proteomes" id="UP000265716">
    <property type="component" value="Unassembled WGS sequence"/>
</dbReference>
<evidence type="ECO:0000313" key="10">
    <source>
        <dbReference type="Proteomes" id="UP000265716"/>
    </source>
</evidence>
<evidence type="ECO:0000256" key="1">
    <source>
        <dbReference type="SAM" id="SignalP"/>
    </source>
</evidence>
<evidence type="ECO:0000313" key="9">
    <source>
        <dbReference type="Proteomes" id="UP000265427"/>
    </source>
</evidence>
<dbReference type="EMBL" id="QUTB01001904">
    <property type="protein sequence ID" value="RHY74619.1"/>
    <property type="molecule type" value="Genomic_DNA"/>
</dbReference>
<evidence type="ECO:0000313" key="7">
    <source>
        <dbReference type="EMBL" id="RHZ18869.1"/>
    </source>
</evidence>
<reference evidence="9 10" key="1">
    <citation type="submission" date="2018-08" db="EMBL/GenBank/DDBJ databases">
        <title>Aphanomyces genome sequencing and annotation.</title>
        <authorList>
            <person name="Minardi D."/>
            <person name="Oidtmann B."/>
            <person name="Van Der Giezen M."/>
            <person name="Studholme D.J."/>
        </authorList>
    </citation>
    <scope>NUCLEOTIDE SEQUENCE [LARGE SCALE GENOMIC DNA]</scope>
    <source>
        <strain evidence="7 11">197901</strain>
        <strain evidence="5 13">D2</strain>
        <strain evidence="8 15">FDL457</strain>
        <strain evidence="3 9">Kv</strain>
        <strain evidence="4 10">SA</strain>
        <strain evidence="6 14">Si</strain>
        <strain evidence="2 12">Yx</strain>
    </source>
</reference>
<dbReference type="EMBL" id="QUTF01012105">
    <property type="protein sequence ID" value="RHZ25382.1"/>
    <property type="molecule type" value="Genomic_DNA"/>
</dbReference>
<dbReference type="EMBL" id="QUSZ01004979">
    <property type="protein sequence ID" value="RHY11778.1"/>
    <property type="molecule type" value="Genomic_DNA"/>
</dbReference>
<feature type="signal peptide" evidence="1">
    <location>
        <begin position="1"/>
        <end position="21"/>
    </location>
</feature>
<feature type="chain" id="PRO_5036074273" evidence="1">
    <location>
        <begin position="22"/>
        <end position="216"/>
    </location>
</feature>
<protein>
    <submittedName>
        <fullName evidence="2">Uncharacterized protein</fullName>
    </submittedName>
</protein>
<evidence type="ECO:0000313" key="6">
    <source>
        <dbReference type="EMBL" id="RHY74619.1"/>
    </source>
</evidence>
<dbReference type="Proteomes" id="UP000286510">
    <property type="component" value="Unassembled WGS sequence"/>
</dbReference>
<dbReference type="AlphaFoldDB" id="A0A397AGM1"/>
<proteinExistence type="predicted"/>
<dbReference type="Proteomes" id="UP000265427">
    <property type="component" value="Unassembled WGS sequence"/>
</dbReference>